<dbReference type="AlphaFoldDB" id="E9H6X3"/>
<dbReference type="KEGG" id="dpx:DAPPUDRAFT_227528"/>
<accession>E9H6X3</accession>
<feature type="region of interest" description="Disordered" evidence="1">
    <location>
        <begin position="287"/>
        <end position="336"/>
    </location>
</feature>
<keyword evidence="2" id="KW-0472">Membrane</keyword>
<protein>
    <submittedName>
        <fullName evidence="3">Uncharacterized protein</fullName>
    </submittedName>
</protein>
<dbReference type="InParanoid" id="E9H6X3"/>
<proteinExistence type="predicted"/>
<keyword evidence="2" id="KW-0812">Transmembrane</keyword>
<feature type="compositionally biased region" description="Polar residues" evidence="1">
    <location>
        <begin position="304"/>
        <end position="318"/>
    </location>
</feature>
<feature type="transmembrane region" description="Helical" evidence="2">
    <location>
        <begin position="483"/>
        <end position="503"/>
    </location>
</feature>
<feature type="transmembrane region" description="Helical" evidence="2">
    <location>
        <begin position="400"/>
        <end position="421"/>
    </location>
</feature>
<evidence type="ECO:0000256" key="2">
    <source>
        <dbReference type="SAM" id="Phobius"/>
    </source>
</evidence>
<dbReference type="Proteomes" id="UP000000305">
    <property type="component" value="Unassembled WGS sequence"/>
</dbReference>
<dbReference type="HOGENOM" id="CLU_527067_0_0_1"/>
<feature type="transmembrane region" description="Helical" evidence="2">
    <location>
        <begin position="63"/>
        <end position="90"/>
    </location>
</feature>
<dbReference type="PANTHER" id="PTHR35555">
    <property type="entry name" value="ENDONUCLEASE-REVERSE TRANSCRIPTASE"/>
    <property type="match status" value="1"/>
</dbReference>
<evidence type="ECO:0000313" key="3">
    <source>
        <dbReference type="EMBL" id="EFX72473.1"/>
    </source>
</evidence>
<feature type="transmembrane region" description="Helical" evidence="2">
    <location>
        <begin position="171"/>
        <end position="199"/>
    </location>
</feature>
<dbReference type="PANTHER" id="PTHR35555:SF3">
    <property type="entry name" value="ENDONUCLEASE-REVERSE TRANSCRIPTASE"/>
    <property type="match status" value="1"/>
</dbReference>
<sequence>MPYRKMENNNNHACNVEIEPEKVGMADAPAKQYLVRRSKKLPAWLWISIAQALGIRIRPNDRAIVATVLYASTIVSALVLVVSTSTYVIAEFVQHSRVDELKNNQSGILMTGDKVVGSRQKYHTDVMDGIAMVSLTIFWCLLGLYARNLAYRLYNSSKFLEMVRLHAKTILKVNAAFVFFLLMTTFVAVHNISAYYYWYADRETCSTAGISPILCQIRFIALCVFSIFAILWNSLVGIVLLSVCRTNTMGIRRFIQDLERDAIIYERQRFGSNASYNDLLWVTENDADQSSDGDAEPKMRRRCTTLTNNNVEPTSTDGQLEKGSPKEPMSPGIGHSQRSTLELHDVTSPVIFQNNPPSAAAQSDNETKDQIKPMSTAVVLQRYWRLSCSTRISSVMFQRWTTCVTTLCLSWVAIGLVQWLSYTPHPLQVAEVCIPMMILPLLCAAYAEVNGEGKRLLKCICPMEQRLHALYVMWQSPPQMTIFGMNITYGAMGTAAAGLLLALTSRVVLKQLGAGSS</sequence>
<organism evidence="3 4">
    <name type="scientific">Daphnia pulex</name>
    <name type="common">Water flea</name>
    <dbReference type="NCBI Taxonomy" id="6669"/>
    <lineage>
        <taxon>Eukaryota</taxon>
        <taxon>Metazoa</taxon>
        <taxon>Ecdysozoa</taxon>
        <taxon>Arthropoda</taxon>
        <taxon>Crustacea</taxon>
        <taxon>Branchiopoda</taxon>
        <taxon>Diplostraca</taxon>
        <taxon>Cladocera</taxon>
        <taxon>Anomopoda</taxon>
        <taxon>Daphniidae</taxon>
        <taxon>Daphnia</taxon>
    </lineage>
</organism>
<keyword evidence="2" id="KW-1133">Transmembrane helix</keyword>
<gene>
    <name evidence="3" type="ORF">DAPPUDRAFT_227528</name>
</gene>
<dbReference type="OMA" id="FPRAICT"/>
<feature type="transmembrane region" description="Helical" evidence="2">
    <location>
        <begin position="219"/>
        <end position="243"/>
    </location>
</feature>
<feature type="transmembrane region" description="Helical" evidence="2">
    <location>
        <begin position="129"/>
        <end position="150"/>
    </location>
</feature>
<keyword evidence="4" id="KW-1185">Reference proteome</keyword>
<feature type="transmembrane region" description="Helical" evidence="2">
    <location>
        <begin position="427"/>
        <end position="447"/>
    </location>
</feature>
<dbReference type="EMBL" id="GL732599">
    <property type="protein sequence ID" value="EFX72473.1"/>
    <property type="molecule type" value="Genomic_DNA"/>
</dbReference>
<reference evidence="3 4" key="1">
    <citation type="journal article" date="2011" name="Science">
        <title>The ecoresponsive genome of Daphnia pulex.</title>
        <authorList>
            <person name="Colbourne J.K."/>
            <person name="Pfrender M.E."/>
            <person name="Gilbert D."/>
            <person name="Thomas W.K."/>
            <person name="Tucker A."/>
            <person name="Oakley T.H."/>
            <person name="Tokishita S."/>
            <person name="Aerts A."/>
            <person name="Arnold G.J."/>
            <person name="Basu M.K."/>
            <person name="Bauer D.J."/>
            <person name="Caceres C.E."/>
            <person name="Carmel L."/>
            <person name="Casola C."/>
            <person name="Choi J.H."/>
            <person name="Detter J.C."/>
            <person name="Dong Q."/>
            <person name="Dusheyko S."/>
            <person name="Eads B.D."/>
            <person name="Frohlich T."/>
            <person name="Geiler-Samerotte K.A."/>
            <person name="Gerlach D."/>
            <person name="Hatcher P."/>
            <person name="Jogdeo S."/>
            <person name="Krijgsveld J."/>
            <person name="Kriventseva E.V."/>
            <person name="Kultz D."/>
            <person name="Laforsch C."/>
            <person name="Lindquist E."/>
            <person name="Lopez J."/>
            <person name="Manak J.R."/>
            <person name="Muller J."/>
            <person name="Pangilinan J."/>
            <person name="Patwardhan R.P."/>
            <person name="Pitluck S."/>
            <person name="Pritham E.J."/>
            <person name="Rechtsteiner A."/>
            <person name="Rho M."/>
            <person name="Rogozin I.B."/>
            <person name="Sakarya O."/>
            <person name="Salamov A."/>
            <person name="Schaack S."/>
            <person name="Shapiro H."/>
            <person name="Shiga Y."/>
            <person name="Skalitzky C."/>
            <person name="Smith Z."/>
            <person name="Souvorov A."/>
            <person name="Sung W."/>
            <person name="Tang Z."/>
            <person name="Tsuchiya D."/>
            <person name="Tu H."/>
            <person name="Vos H."/>
            <person name="Wang M."/>
            <person name="Wolf Y.I."/>
            <person name="Yamagata H."/>
            <person name="Yamada T."/>
            <person name="Ye Y."/>
            <person name="Shaw J.R."/>
            <person name="Andrews J."/>
            <person name="Crease T.J."/>
            <person name="Tang H."/>
            <person name="Lucas S.M."/>
            <person name="Robertson H.M."/>
            <person name="Bork P."/>
            <person name="Koonin E.V."/>
            <person name="Zdobnov E.M."/>
            <person name="Grigoriev I.V."/>
            <person name="Lynch M."/>
            <person name="Boore J.L."/>
        </authorList>
    </citation>
    <scope>NUCLEOTIDE SEQUENCE [LARGE SCALE GENOMIC DNA]</scope>
</reference>
<dbReference type="OrthoDB" id="10022583at2759"/>
<evidence type="ECO:0000256" key="1">
    <source>
        <dbReference type="SAM" id="MobiDB-lite"/>
    </source>
</evidence>
<name>E9H6X3_DAPPU</name>
<evidence type="ECO:0000313" key="4">
    <source>
        <dbReference type="Proteomes" id="UP000000305"/>
    </source>
</evidence>